<dbReference type="PROSITE" id="PS01229">
    <property type="entry name" value="COF_2"/>
    <property type="match status" value="1"/>
</dbReference>
<dbReference type="NCBIfam" id="TIGR01484">
    <property type="entry name" value="HAD-SF-IIB"/>
    <property type="match status" value="1"/>
</dbReference>
<dbReference type="EMBL" id="BMGR01000019">
    <property type="protein sequence ID" value="GGG23007.1"/>
    <property type="molecule type" value="Genomic_DNA"/>
</dbReference>
<dbReference type="SUPFAM" id="SSF56784">
    <property type="entry name" value="HAD-like"/>
    <property type="match status" value="1"/>
</dbReference>
<dbReference type="GO" id="GO:0016791">
    <property type="term" value="F:phosphatase activity"/>
    <property type="evidence" value="ECO:0007669"/>
    <property type="project" value="TreeGrafter"/>
</dbReference>
<keyword evidence="2" id="KW-1185">Reference proteome</keyword>
<dbReference type="PANTHER" id="PTHR10000">
    <property type="entry name" value="PHOSPHOSERINE PHOSPHATASE"/>
    <property type="match status" value="1"/>
</dbReference>
<dbReference type="SFLD" id="SFLDS00003">
    <property type="entry name" value="Haloacid_Dehalogenase"/>
    <property type="match status" value="1"/>
</dbReference>
<dbReference type="NCBIfam" id="TIGR00099">
    <property type="entry name" value="Cof-subfamily"/>
    <property type="match status" value="1"/>
</dbReference>
<organism evidence="1 2">
    <name type="scientific">Paenibacillus abyssi</name>
    <dbReference type="NCBI Taxonomy" id="1340531"/>
    <lineage>
        <taxon>Bacteria</taxon>
        <taxon>Bacillati</taxon>
        <taxon>Bacillota</taxon>
        <taxon>Bacilli</taxon>
        <taxon>Bacillales</taxon>
        <taxon>Paenibacillaceae</taxon>
        <taxon>Paenibacillus</taxon>
    </lineage>
</organism>
<dbReference type="Proteomes" id="UP000644756">
    <property type="component" value="Unassembled WGS sequence"/>
</dbReference>
<dbReference type="Pfam" id="PF08282">
    <property type="entry name" value="Hydrolase_3"/>
    <property type="match status" value="1"/>
</dbReference>
<dbReference type="InterPro" id="IPR023214">
    <property type="entry name" value="HAD_sf"/>
</dbReference>
<name>A0A917G4N5_9BACL</name>
<evidence type="ECO:0000313" key="2">
    <source>
        <dbReference type="Proteomes" id="UP000644756"/>
    </source>
</evidence>
<dbReference type="GO" id="GO:0005829">
    <property type="term" value="C:cytosol"/>
    <property type="evidence" value="ECO:0007669"/>
    <property type="project" value="TreeGrafter"/>
</dbReference>
<dbReference type="InterPro" id="IPR036412">
    <property type="entry name" value="HAD-like_sf"/>
</dbReference>
<dbReference type="AlphaFoldDB" id="A0A917G4N5"/>
<gene>
    <name evidence="1" type="ORF">GCM10010916_44510</name>
</gene>
<dbReference type="InterPro" id="IPR006379">
    <property type="entry name" value="HAD-SF_hydro_IIB"/>
</dbReference>
<dbReference type="Gene3D" id="3.40.50.1000">
    <property type="entry name" value="HAD superfamily/HAD-like"/>
    <property type="match status" value="1"/>
</dbReference>
<evidence type="ECO:0000313" key="1">
    <source>
        <dbReference type="EMBL" id="GGG23007.1"/>
    </source>
</evidence>
<accession>A0A917G4N5</accession>
<dbReference type="PANTHER" id="PTHR10000:SF25">
    <property type="entry name" value="PHOSPHATASE YKRA-RELATED"/>
    <property type="match status" value="1"/>
</dbReference>
<comment type="caution">
    <text evidence="1">The sequence shown here is derived from an EMBL/GenBank/DDBJ whole genome shotgun (WGS) entry which is preliminary data.</text>
</comment>
<reference evidence="1" key="2">
    <citation type="submission" date="2020-09" db="EMBL/GenBank/DDBJ databases">
        <authorList>
            <person name="Sun Q."/>
            <person name="Zhou Y."/>
        </authorList>
    </citation>
    <scope>NUCLEOTIDE SEQUENCE</scope>
    <source>
        <strain evidence="1">CGMCC 1.12987</strain>
    </source>
</reference>
<dbReference type="SFLD" id="SFLDG01140">
    <property type="entry name" value="C2.B:_Phosphomannomutase_and_P"/>
    <property type="match status" value="1"/>
</dbReference>
<protein>
    <submittedName>
        <fullName evidence="1">Phosphatase</fullName>
    </submittedName>
</protein>
<reference evidence="1" key="1">
    <citation type="journal article" date="2014" name="Int. J. Syst. Evol. Microbiol.">
        <title>Complete genome sequence of Corynebacterium casei LMG S-19264T (=DSM 44701T), isolated from a smear-ripened cheese.</title>
        <authorList>
            <consortium name="US DOE Joint Genome Institute (JGI-PGF)"/>
            <person name="Walter F."/>
            <person name="Albersmeier A."/>
            <person name="Kalinowski J."/>
            <person name="Ruckert C."/>
        </authorList>
    </citation>
    <scope>NUCLEOTIDE SEQUENCE</scope>
    <source>
        <strain evidence="1">CGMCC 1.12987</strain>
    </source>
</reference>
<dbReference type="InterPro" id="IPR000150">
    <property type="entry name" value="Cof"/>
</dbReference>
<proteinExistence type="predicted"/>
<dbReference type="GO" id="GO:0000287">
    <property type="term" value="F:magnesium ion binding"/>
    <property type="evidence" value="ECO:0007669"/>
    <property type="project" value="TreeGrafter"/>
</dbReference>
<dbReference type="SFLD" id="SFLDG01144">
    <property type="entry name" value="C2.B.4:_PGP_Like"/>
    <property type="match status" value="1"/>
</dbReference>
<dbReference type="CDD" id="cd07517">
    <property type="entry name" value="HAD_HPP"/>
    <property type="match status" value="1"/>
</dbReference>
<dbReference type="Gene3D" id="3.30.1240.10">
    <property type="match status" value="1"/>
</dbReference>
<sequence length="258" mass="28811">MVNKKLIFFDIDGTLLDHDKNLPSSTKQAVFELVRAGHEVAIATGRAPFMFEDLRKELGIDTFVSLNGQYAVSQGEVIYRNPIATELLLDVTDFAASNDHPIVYMDKNGMRSNVPHHHHIESSLGTINITLPVHDPEYYLTNEIYQAMVFCGAAEEGLYHESFDRLRFVRWHPFSMDVMPANGSKANGIAYVMNGLGVGIEDVYAFGDNLNDLEMLQFVGHGISMGNAPEVVKKSARYITKNVHEDGIFFGLRMVGLL</sequence>